<organism evidence="2">
    <name type="scientific">Oryza glumipatula</name>
    <dbReference type="NCBI Taxonomy" id="40148"/>
    <lineage>
        <taxon>Eukaryota</taxon>
        <taxon>Viridiplantae</taxon>
        <taxon>Streptophyta</taxon>
        <taxon>Embryophyta</taxon>
        <taxon>Tracheophyta</taxon>
        <taxon>Spermatophyta</taxon>
        <taxon>Magnoliopsida</taxon>
        <taxon>Liliopsida</taxon>
        <taxon>Poales</taxon>
        <taxon>Poaceae</taxon>
        <taxon>BOP clade</taxon>
        <taxon>Oryzoideae</taxon>
        <taxon>Oryzeae</taxon>
        <taxon>Oryzinae</taxon>
        <taxon>Oryza</taxon>
    </lineage>
</organism>
<evidence type="ECO:0000313" key="3">
    <source>
        <dbReference type="Proteomes" id="UP000026961"/>
    </source>
</evidence>
<dbReference type="Proteomes" id="UP000026961">
    <property type="component" value="Chromosome 9"/>
</dbReference>
<reference evidence="2" key="1">
    <citation type="submission" date="2015-04" db="UniProtKB">
        <authorList>
            <consortium name="EnsemblPlants"/>
        </authorList>
    </citation>
    <scope>IDENTIFICATION</scope>
</reference>
<proteinExistence type="predicted"/>
<sequence length="160" mass="16781">MTIHAPTTLRPTPVFTDRSRNLDDVVALGYPDLGSTTMTGARRSLPTASTGFPSAVAASSSSHPPPAGPCRSAPPKLPRRRSADLVGRSVLSHRPPSPCNPLPVVDMVAASMAPQRWSVVAMAVRATGSVRSGPHLRLPAWTSLARSTNLVAQLKNSMSA</sequence>
<dbReference type="HOGENOM" id="CLU_1565415_0_0_1"/>
<evidence type="ECO:0000256" key="1">
    <source>
        <dbReference type="SAM" id="MobiDB-lite"/>
    </source>
</evidence>
<evidence type="ECO:0000313" key="2">
    <source>
        <dbReference type="EnsemblPlants" id="OGLUM09G01740.1"/>
    </source>
</evidence>
<reference evidence="2" key="2">
    <citation type="submission" date="2018-05" db="EMBL/GenBank/DDBJ databases">
        <title>OgluRS3 (Oryza glumaepatula Reference Sequence Version 3).</title>
        <authorList>
            <person name="Zhang J."/>
            <person name="Kudrna D."/>
            <person name="Lee S."/>
            <person name="Talag J."/>
            <person name="Welchert J."/>
            <person name="Wing R.A."/>
        </authorList>
    </citation>
    <scope>NUCLEOTIDE SEQUENCE [LARGE SCALE GENOMIC DNA]</scope>
</reference>
<name>A0A0E0AZR9_9ORYZ</name>
<dbReference type="Gramene" id="OGLUM09G01740.1">
    <property type="protein sequence ID" value="OGLUM09G01740.1"/>
    <property type="gene ID" value="OGLUM09G01740"/>
</dbReference>
<feature type="compositionally biased region" description="Low complexity" evidence="1">
    <location>
        <begin position="53"/>
        <end position="62"/>
    </location>
</feature>
<protein>
    <submittedName>
        <fullName evidence="2">Uncharacterized protein</fullName>
    </submittedName>
</protein>
<keyword evidence="3" id="KW-1185">Reference proteome</keyword>
<dbReference type="AlphaFoldDB" id="A0A0E0AZR9"/>
<feature type="region of interest" description="Disordered" evidence="1">
    <location>
        <begin position="32"/>
        <end position="82"/>
    </location>
</feature>
<accession>A0A0E0AZR9</accession>
<dbReference type="EnsemblPlants" id="OGLUM09G01740.1">
    <property type="protein sequence ID" value="OGLUM09G01740.1"/>
    <property type="gene ID" value="OGLUM09G01740"/>
</dbReference>